<dbReference type="PANTHER" id="PTHR12629:SF0">
    <property type="entry name" value="DIPHOSPHOINOSITOL-POLYPHOSPHATE DIPHOSPHATASE"/>
    <property type="match status" value="1"/>
</dbReference>
<name>A0A0U1NNB0_9RHOB</name>
<dbReference type="GO" id="GO:0005737">
    <property type="term" value="C:cytoplasm"/>
    <property type="evidence" value="ECO:0007669"/>
    <property type="project" value="TreeGrafter"/>
</dbReference>
<dbReference type="RefSeq" id="WP_233488219.1">
    <property type="nucleotide sequence ID" value="NZ_CVPC01000013.1"/>
</dbReference>
<dbReference type="InterPro" id="IPR015797">
    <property type="entry name" value="NUDIX_hydrolase-like_dom_sf"/>
</dbReference>
<evidence type="ECO:0000256" key="3">
    <source>
        <dbReference type="ARBA" id="ARBA00022801"/>
    </source>
</evidence>
<dbReference type="InterPro" id="IPR047198">
    <property type="entry name" value="DDP-like_NUDIX"/>
</dbReference>
<keyword evidence="3 7" id="KW-0378">Hydrolase</keyword>
<evidence type="ECO:0000256" key="2">
    <source>
        <dbReference type="ARBA" id="ARBA00022723"/>
    </source>
</evidence>
<feature type="compositionally biased region" description="Basic residues" evidence="5">
    <location>
        <begin position="1"/>
        <end position="15"/>
    </location>
</feature>
<evidence type="ECO:0000259" key="6">
    <source>
        <dbReference type="PROSITE" id="PS51462"/>
    </source>
</evidence>
<reference evidence="7 8" key="1">
    <citation type="submission" date="2015-04" db="EMBL/GenBank/DDBJ databases">
        <authorList>
            <person name="Syromyatnikov M.Y."/>
            <person name="Popov V.N."/>
        </authorList>
    </citation>
    <scope>NUCLEOTIDE SEQUENCE [LARGE SCALE GENOMIC DNA]</scope>
    <source>
        <strain evidence="7 8">CECT 5292</strain>
    </source>
</reference>
<dbReference type="InterPro" id="IPR000086">
    <property type="entry name" value="NUDIX_hydrolase_dom"/>
</dbReference>
<dbReference type="Pfam" id="PF00293">
    <property type="entry name" value="NUDIX"/>
    <property type="match status" value="1"/>
</dbReference>
<gene>
    <name evidence="7" type="ORF">NIG5292_02255</name>
</gene>
<dbReference type="STRING" id="282199.GCA_001049735_02254"/>
<dbReference type="SUPFAM" id="SSF55811">
    <property type="entry name" value="Nudix"/>
    <property type="match status" value="1"/>
</dbReference>
<dbReference type="PANTHER" id="PTHR12629">
    <property type="entry name" value="DIPHOSPHOINOSITOL POLYPHOSPHATE PHOSPHOHYDROLASE"/>
    <property type="match status" value="1"/>
</dbReference>
<dbReference type="EMBL" id="CVQV01000013">
    <property type="protein sequence ID" value="CRK76198.1"/>
    <property type="molecule type" value="Genomic_DNA"/>
</dbReference>
<dbReference type="CDD" id="cd04666">
    <property type="entry name" value="NUDIX_DIPP2_like_Nudt4"/>
    <property type="match status" value="1"/>
</dbReference>
<dbReference type="Gene3D" id="3.90.79.10">
    <property type="entry name" value="Nucleoside Triphosphate Pyrophosphohydrolase"/>
    <property type="match status" value="1"/>
</dbReference>
<keyword evidence="8" id="KW-1185">Reference proteome</keyword>
<keyword evidence="2" id="KW-0479">Metal-binding</keyword>
<evidence type="ECO:0000313" key="7">
    <source>
        <dbReference type="EMBL" id="CRK76198.1"/>
    </source>
</evidence>
<proteinExistence type="predicted"/>
<feature type="region of interest" description="Disordered" evidence="5">
    <location>
        <begin position="1"/>
        <end position="20"/>
    </location>
</feature>
<evidence type="ECO:0000256" key="5">
    <source>
        <dbReference type="SAM" id="MobiDB-lite"/>
    </source>
</evidence>
<feature type="domain" description="Nudix hydrolase" evidence="6">
    <location>
        <begin position="31"/>
        <end position="163"/>
    </location>
</feature>
<accession>A0A0U1NNB0</accession>
<evidence type="ECO:0000256" key="1">
    <source>
        <dbReference type="ARBA" id="ARBA00001946"/>
    </source>
</evidence>
<sequence length="168" mass="19036">MPPHKKHAGQRRTNKSMKQLQLSVTGKTKYDLRTQFSALPFRVVAGKLEILLITSRGTGRWIIPKGWPMADTTPSDAAATEAFEEAGVEGKIYKTCIGLYSYTKQMDDMPNLPCVAMVYPLKVKKILKDYPEVDQRKRKWFSQSKAAKKVDEPELRAIISSFDRSLLS</sequence>
<evidence type="ECO:0000313" key="8">
    <source>
        <dbReference type="Proteomes" id="UP000048949"/>
    </source>
</evidence>
<evidence type="ECO:0000256" key="4">
    <source>
        <dbReference type="ARBA" id="ARBA00022842"/>
    </source>
</evidence>
<dbReference type="Proteomes" id="UP000048949">
    <property type="component" value="Unassembled WGS sequence"/>
</dbReference>
<comment type="cofactor">
    <cofactor evidence="1">
        <name>Mg(2+)</name>
        <dbReference type="ChEBI" id="CHEBI:18420"/>
    </cofactor>
</comment>
<dbReference type="AlphaFoldDB" id="A0A0U1NNB0"/>
<keyword evidence="4" id="KW-0460">Magnesium</keyword>
<dbReference type="GO" id="GO:0046872">
    <property type="term" value="F:metal ion binding"/>
    <property type="evidence" value="ECO:0007669"/>
    <property type="project" value="UniProtKB-KW"/>
</dbReference>
<dbReference type="GO" id="GO:0016462">
    <property type="term" value="F:pyrophosphatase activity"/>
    <property type="evidence" value="ECO:0007669"/>
    <property type="project" value="InterPro"/>
</dbReference>
<organism evidence="7 8">
    <name type="scientific">Nereida ignava</name>
    <dbReference type="NCBI Taxonomy" id="282199"/>
    <lineage>
        <taxon>Bacteria</taxon>
        <taxon>Pseudomonadati</taxon>
        <taxon>Pseudomonadota</taxon>
        <taxon>Alphaproteobacteria</taxon>
        <taxon>Rhodobacterales</taxon>
        <taxon>Roseobacteraceae</taxon>
        <taxon>Nereida</taxon>
    </lineage>
</organism>
<protein>
    <submittedName>
        <fullName evidence="7">Putative NTP pyrophosphohydrolase</fullName>
    </submittedName>
</protein>
<dbReference type="PROSITE" id="PS51462">
    <property type="entry name" value="NUDIX"/>
    <property type="match status" value="1"/>
</dbReference>